<evidence type="ECO:0000256" key="1">
    <source>
        <dbReference type="SAM" id="MobiDB-lite"/>
    </source>
</evidence>
<accession>A0A2P6SM63</accession>
<organism evidence="2 3">
    <name type="scientific">Rosa chinensis</name>
    <name type="common">China rose</name>
    <dbReference type="NCBI Taxonomy" id="74649"/>
    <lineage>
        <taxon>Eukaryota</taxon>
        <taxon>Viridiplantae</taxon>
        <taxon>Streptophyta</taxon>
        <taxon>Embryophyta</taxon>
        <taxon>Tracheophyta</taxon>
        <taxon>Spermatophyta</taxon>
        <taxon>Magnoliopsida</taxon>
        <taxon>eudicotyledons</taxon>
        <taxon>Gunneridae</taxon>
        <taxon>Pentapetalae</taxon>
        <taxon>rosids</taxon>
        <taxon>fabids</taxon>
        <taxon>Rosales</taxon>
        <taxon>Rosaceae</taxon>
        <taxon>Rosoideae</taxon>
        <taxon>Rosoideae incertae sedis</taxon>
        <taxon>Rosa</taxon>
    </lineage>
</organism>
<dbReference type="Proteomes" id="UP000238479">
    <property type="component" value="Chromosome 1"/>
</dbReference>
<gene>
    <name evidence="2" type="ORF">RchiOBHm_Chr1g0374051</name>
</gene>
<reference evidence="2 3" key="1">
    <citation type="journal article" date="2018" name="Nat. Genet.">
        <title>The Rosa genome provides new insights in the design of modern roses.</title>
        <authorList>
            <person name="Bendahmane M."/>
        </authorList>
    </citation>
    <scope>NUCLEOTIDE SEQUENCE [LARGE SCALE GENOMIC DNA]</scope>
    <source>
        <strain evidence="3">cv. Old Blush</strain>
    </source>
</reference>
<dbReference type="EMBL" id="PDCK01000039">
    <property type="protein sequence ID" value="PRQ59788.1"/>
    <property type="molecule type" value="Genomic_DNA"/>
</dbReference>
<comment type="caution">
    <text evidence="2">The sequence shown here is derived from an EMBL/GenBank/DDBJ whole genome shotgun (WGS) entry which is preliminary data.</text>
</comment>
<protein>
    <submittedName>
        <fullName evidence="2">Uncharacterized protein</fullName>
    </submittedName>
</protein>
<sequence>MGRGHGHGHGHGRGRRSRSRSRSGSGGGSHSRKSSAAGPRLSPCEQQEDLVQGYPGATAIVARPNSHGSHGSGSGRGSLGDEYPYEDCQRFLDYLYDATRLCGSDCTSAVATRSYVELFCGIKVLPDELEKKEGH</sequence>
<feature type="region of interest" description="Disordered" evidence="1">
    <location>
        <begin position="1"/>
        <end position="81"/>
    </location>
</feature>
<evidence type="ECO:0000313" key="3">
    <source>
        <dbReference type="Proteomes" id="UP000238479"/>
    </source>
</evidence>
<feature type="compositionally biased region" description="Basic residues" evidence="1">
    <location>
        <begin position="1"/>
        <end position="21"/>
    </location>
</feature>
<dbReference type="Gramene" id="PRQ59788">
    <property type="protein sequence ID" value="PRQ59788"/>
    <property type="gene ID" value="RchiOBHm_Chr1g0374051"/>
</dbReference>
<proteinExistence type="predicted"/>
<evidence type="ECO:0000313" key="2">
    <source>
        <dbReference type="EMBL" id="PRQ59788.1"/>
    </source>
</evidence>
<keyword evidence="3" id="KW-1185">Reference proteome</keyword>
<dbReference type="AlphaFoldDB" id="A0A2P6SM63"/>
<name>A0A2P6SM63_ROSCH</name>